<dbReference type="InterPro" id="IPR013762">
    <property type="entry name" value="Integrase-like_cat_sf"/>
</dbReference>
<dbReference type="GO" id="GO:0015074">
    <property type="term" value="P:DNA integration"/>
    <property type="evidence" value="ECO:0007669"/>
    <property type="project" value="InterPro"/>
</dbReference>
<dbReference type="Proteomes" id="UP000469890">
    <property type="component" value="Unassembled WGS sequence"/>
</dbReference>
<dbReference type="GO" id="GO:0006310">
    <property type="term" value="P:DNA recombination"/>
    <property type="evidence" value="ECO:0007669"/>
    <property type="project" value="UniProtKB-KW"/>
</dbReference>
<dbReference type="GO" id="GO:0003677">
    <property type="term" value="F:DNA binding"/>
    <property type="evidence" value="ECO:0007669"/>
    <property type="project" value="InterPro"/>
</dbReference>
<evidence type="ECO:0000313" key="3">
    <source>
        <dbReference type="Proteomes" id="UP000469890"/>
    </source>
</evidence>
<evidence type="ECO:0000313" key="2">
    <source>
        <dbReference type="EMBL" id="KAF1796894.1"/>
    </source>
</evidence>
<dbReference type="Gene3D" id="1.10.443.10">
    <property type="entry name" value="Intergrase catalytic core"/>
    <property type="match status" value="1"/>
</dbReference>
<gene>
    <name evidence="2" type="ORF">FB192DRAFT_1440858</name>
</gene>
<name>A0A8H4EX01_MUCCL</name>
<proteinExistence type="predicted"/>
<organism evidence="2 3">
    <name type="scientific">Mucor circinelloides f. lusitanicus</name>
    <name type="common">Mucor racemosus var. lusitanicus</name>
    <dbReference type="NCBI Taxonomy" id="29924"/>
    <lineage>
        <taxon>Eukaryota</taxon>
        <taxon>Fungi</taxon>
        <taxon>Fungi incertae sedis</taxon>
        <taxon>Mucoromycota</taxon>
        <taxon>Mucoromycotina</taxon>
        <taxon>Mucoromycetes</taxon>
        <taxon>Mucorales</taxon>
        <taxon>Mucorineae</taxon>
        <taxon>Mucoraceae</taxon>
        <taxon>Mucor</taxon>
    </lineage>
</organism>
<sequence length="579" mass="65506">MGLVAINRLPLFFHNCLILYAKLTIVTDGITTVVPINLLKDYAVSAFRSKHKAKARQASFYKIHNNSSATSTSIDEYEALNLSNIGLAHYGLLSNEGIPKNVFGVKKARKAGIDSSVDGKAKENLTVYVIERAQCTIGVDGGPMKVQSIYVDLKHLVSEAKDHALKVPKNFVGDLYVRCQGLAKLGLLSTKGKPKLVVDVSDVKLVVAALFTNKKRKTYYLQLAVMILIILYSGVRLSSLVPKEKALEEDWEMLRWENNITIYRQGRDADGDAIVLRIDFQHVKCKDIVLNQADHTFSRTFTSVADKYLDLGSLLVALLVAQDYLTESIQDWYASGKITLAIKDDAKKKPVFCRNDFGGHKGVLTDLPWNTQYATHAIKKAFEKANMKDITAYSLRRFFIQKAQALADDSKVASLAGHHPKSVVQYTKYGSTFATLDIVKMIQEDHFDEIENANKYIEGLRCTQQLFKRMSTEEYQQEVAPHIKKEKAEYDAVVVYLKAAYGDKYKDLVDKWSPADVQKYRDAYRKYTNAQDRYRRQGLKKLSEERRQKAFQEMTVNENGDVVFIVAIEKKKVNKTADF</sequence>
<accession>A0A8H4EX01</accession>
<dbReference type="AlphaFoldDB" id="A0A8H4EX01"/>
<dbReference type="SUPFAM" id="SSF56349">
    <property type="entry name" value="DNA breaking-rejoining enzymes"/>
    <property type="match status" value="1"/>
</dbReference>
<dbReference type="EMBL" id="JAAECE010000011">
    <property type="protein sequence ID" value="KAF1796894.1"/>
    <property type="molecule type" value="Genomic_DNA"/>
</dbReference>
<dbReference type="PANTHER" id="PTHR37535">
    <property type="entry name" value="FLUG DOMAIN PROTEIN"/>
    <property type="match status" value="1"/>
</dbReference>
<keyword evidence="1" id="KW-0233">DNA recombination</keyword>
<reference evidence="2 3" key="1">
    <citation type="submission" date="2019-09" db="EMBL/GenBank/DDBJ databases">
        <authorList>
            <consortium name="DOE Joint Genome Institute"/>
            <person name="Mondo S.J."/>
            <person name="Navarro-Mendoza M.I."/>
            <person name="Perez-Arques C."/>
            <person name="Panchal S."/>
            <person name="Nicolas F.E."/>
            <person name="Ganguly P."/>
            <person name="Pangilinan J."/>
            <person name="Grigoriev I."/>
            <person name="Heitman J."/>
            <person name="Sanya K."/>
            <person name="Garre V."/>
        </authorList>
    </citation>
    <scope>NUCLEOTIDE SEQUENCE [LARGE SCALE GENOMIC DNA]</scope>
    <source>
        <strain evidence="2 3">MU402</strain>
    </source>
</reference>
<dbReference type="PANTHER" id="PTHR37535:SF3">
    <property type="entry name" value="FLUG DOMAIN-CONTAINING PROTEIN"/>
    <property type="match status" value="1"/>
</dbReference>
<protein>
    <submittedName>
        <fullName evidence="2">Uncharacterized protein</fullName>
    </submittedName>
</protein>
<comment type="caution">
    <text evidence="2">The sequence shown here is derived from an EMBL/GenBank/DDBJ whole genome shotgun (WGS) entry which is preliminary data.</text>
</comment>
<dbReference type="InterPro" id="IPR011010">
    <property type="entry name" value="DNA_brk_join_enz"/>
</dbReference>
<evidence type="ECO:0000256" key="1">
    <source>
        <dbReference type="ARBA" id="ARBA00023172"/>
    </source>
</evidence>